<dbReference type="FunFam" id="3.40.50.300:FF:002588">
    <property type="entry name" value="ATPase, AAA family"/>
    <property type="match status" value="1"/>
</dbReference>
<dbReference type="InterPro" id="IPR003960">
    <property type="entry name" value="ATPase_AAA_CS"/>
</dbReference>
<dbReference type="InterPro" id="IPR027417">
    <property type="entry name" value="P-loop_NTPase"/>
</dbReference>
<dbReference type="FunFam" id="1.10.8.60:FF:000015">
    <property type="entry name" value="vacuolar protein sorting-associated protein 4A"/>
    <property type="match status" value="1"/>
</dbReference>
<dbReference type="InterPro" id="IPR048723">
    <property type="entry name" value="OB_PRS7"/>
</dbReference>
<dbReference type="FunFam" id="2.40.50.140:FF:000075">
    <property type="entry name" value="26S protease regulatory subunit 7"/>
    <property type="match status" value="1"/>
</dbReference>
<evidence type="ECO:0000313" key="6">
    <source>
        <dbReference type="EMBL" id="CAE0639131.1"/>
    </source>
</evidence>
<dbReference type="InterPro" id="IPR012340">
    <property type="entry name" value="NA-bd_OB-fold"/>
</dbReference>
<dbReference type="GO" id="GO:0016887">
    <property type="term" value="F:ATP hydrolysis activity"/>
    <property type="evidence" value="ECO:0007669"/>
    <property type="project" value="InterPro"/>
</dbReference>
<dbReference type="InterPro" id="IPR015415">
    <property type="entry name" value="Spast_Vps4_C"/>
</dbReference>
<dbReference type="PANTHER" id="PTHR23074">
    <property type="entry name" value="AAA DOMAIN-CONTAINING"/>
    <property type="match status" value="1"/>
</dbReference>
<dbReference type="Pfam" id="PF17862">
    <property type="entry name" value="AAA_lid_3"/>
    <property type="match status" value="1"/>
</dbReference>
<evidence type="ECO:0000259" key="5">
    <source>
        <dbReference type="SMART" id="SM00382"/>
    </source>
</evidence>
<dbReference type="InterPro" id="IPR041569">
    <property type="entry name" value="AAA_lid_3"/>
</dbReference>
<keyword evidence="2 3" id="KW-0067">ATP-binding</keyword>
<reference evidence="6" key="1">
    <citation type="submission" date="2021-01" db="EMBL/GenBank/DDBJ databases">
        <authorList>
            <person name="Corre E."/>
            <person name="Pelletier E."/>
            <person name="Niang G."/>
            <person name="Scheremetjew M."/>
            <person name="Finn R."/>
            <person name="Kale V."/>
            <person name="Holt S."/>
            <person name="Cochrane G."/>
            <person name="Meng A."/>
            <person name="Brown T."/>
            <person name="Cohen L."/>
        </authorList>
    </citation>
    <scope>NUCLEOTIDE SEQUENCE</scope>
    <source>
        <strain evidence="6">CCMP3107</strain>
    </source>
</reference>
<dbReference type="GO" id="GO:0007033">
    <property type="term" value="P:vacuole organization"/>
    <property type="evidence" value="ECO:0007669"/>
    <property type="project" value="TreeGrafter"/>
</dbReference>
<organism evidence="6">
    <name type="scientific">Heterosigma akashiwo</name>
    <name type="common">Chromophytic alga</name>
    <name type="synonym">Heterosigma carterae</name>
    <dbReference type="NCBI Taxonomy" id="2829"/>
    <lineage>
        <taxon>Eukaryota</taxon>
        <taxon>Sar</taxon>
        <taxon>Stramenopiles</taxon>
        <taxon>Ochrophyta</taxon>
        <taxon>Raphidophyceae</taxon>
        <taxon>Chattonellales</taxon>
        <taxon>Chattonellaceae</taxon>
        <taxon>Heterosigma</taxon>
    </lineage>
</organism>
<dbReference type="EMBL" id="HBIU01039400">
    <property type="protein sequence ID" value="CAE0639131.1"/>
    <property type="molecule type" value="Transcribed_RNA"/>
</dbReference>
<dbReference type="InterPro" id="IPR003959">
    <property type="entry name" value="ATPase_AAA_core"/>
</dbReference>
<protein>
    <recommendedName>
        <fullName evidence="5">AAA+ ATPase domain-containing protein</fullName>
    </recommendedName>
</protein>
<keyword evidence="1 3" id="KW-0547">Nucleotide-binding</keyword>
<evidence type="ECO:0000256" key="4">
    <source>
        <dbReference type="SAM" id="MobiDB-lite"/>
    </source>
</evidence>
<feature type="region of interest" description="Disordered" evidence="4">
    <location>
        <begin position="88"/>
        <end position="117"/>
    </location>
</feature>
<dbReference type="GO" id="GO:0016197">
    <property type="term" value="P:endosomal transport"/>
    <property type="evidence" value="ECO:0007669"/>
    <property type="project" value="TreeGrafter"/>
</dbReference>
<dbReference type="PROSITE" id="PS00674">
    <property type="entry name" value="AAA"/>
    <property type="match status" value="1"/>
</dbReference>
<dbReference type="InterPro" id="IPR003593">
    <property type="entry name" value="AAA+_ATPase"/>
</dbReference>
<dbReference type="Gene3D" id="2.40.50.140">
    <property type="entry name" value="Nucleic acid-binding proteins"/>
    <property type="match status" value="1"/>
</dbReference>
<gene>
    <name evidence="6" type="ORF">HAKA00212_LOCUS17945</name>
</gene>
<dbReference type="SUPFAM" id="SSF52540">
    <property type="entry name" value="P-loop containing nucleoside triphosphate hydrolases"/>
    <property type="match status" value="1"/>
</dbReference>
<dbReference type="Pfam" id="PF21236">
    <property type="entry name" value="OB_PRS7"/>
    <property type="match status" value="1"/>
</dbReference>
<accession>A0A7S3Y2G3</accession>
<name>A0A7S3Y2G3_HETAK</name>
<evidence type="ECO:0000256" key="1">
    <source>
        <dbReference type="ARBA" id="ARBA00022741"/>
    </source>
</evidence>
<sequence length="599" mass="66238">MMAKDLLYGSVQVSQAALVEDLLLAYFFNRRLSLSSSTSHKSSYISQTKRNGSFGILRTDGSNRKLEKTRTRTPTRRTVTEQIPVSRRGRNTKMGDNGACQTKNVNDYDEEEGDKPTKALDEGDIALLKTYGVGPYTNAIKKAEEEISKSMDKVKELIGIQESDTGLSLPSQWDLVADKQMMQEEQPLQVASCTTIINSGQEDAKYVINVRQIAKFVVALGDKVAPTDVEEGMRVGVDRVKYSIQIPLPPRIDSTVSLMTVEDKPDVTYDDVGGAKEPLEQLREVVELPLLHPERFVTLGIDPPKGALLYGPPGTGKSYLAKAVATEADATFFAVSSADLVSKWQGESQKLVRNLFELAREAGNAIIFIDEVDSLCSSRSEGENESARQIKTEFLVQMDGVQASAAREGAGPGRVLVLGATNVPWELDAAIRRRFEKRVYIPLPEGPARARMFQIHIGDTPNTLTEEDFERLGEMSEGYSGSDISVLIREALYEPVRKCQQAKQWLLTPEGLYTPCEEYPSCDQCPPKLSSDPPGTQYPPCHNCSAVRMNLYDIASDKLKVPILGFGDFQKALEKARPSVAQEELGEFVEWTEEFGQEG</sequence>
<dbReference type="Pfam" id="PF00004">
    <property type="entry name" value="AAA"/>
    <property type="match status" value="1"/>
</dbReference>
<dbReference type="Gene3D" id="3.40.50.300">
    <property type="entry name" value="P-loop containing nucleotide triphosphate hydrolases"/>
    <property type="match status" value="1"/>
</dbReference>
<comment type="similarity">
    <text evidence="3">Belongs to the AAA ATPase family.</text>
</comment>
<dbReference type="GO" id="GO:0005524">
    <property type="term" value="F:ATP binding"/>
    <property type="evidence" value="ECO:0007669"/>
    <property type="project" value="UniProtKB-KW"/>
</dbReference>
<dbReference type="InterPro" id="IPR050304">
    <property type="entry name" value="MT-severing_AAA_ATPase"/>
</dbReference>
<dbReference type="AlphaFoldDB" id="A0A7S3Y2G3"/>
<evidence type="ECO:0000256" key="2">
    <source>
        <dbReference type="ARBA" id="ARBA00022840"/>
    </source>
</evidence>
<feature type="domain" description="AAA+ ATPase" evidence="5">
    <location>
        <begin position="303"/>
        <end position="445"/>
    </location>
</feature>
<proteinExistence type="inferred from homology"/>
<evidence type="ECO:0000256" key="3">
    <source>
        <dbReference type="RuleBase" id="RU003651"/>
    </source>
</evidence>
<dbReference type="PANTHER" id="PTHR23074:SF83">
    <property type="entry name" value="VACUOLAR PROTEIN SORTING-ASSOCIATED PROTEIN 4A"/>
    <property type="match status" value="1"/>
</dbReference>
<dbReference type="Gene3D" id="1.10.8.60">
    <property type="match status" value="1"/>
</dbReference>
<dbReference type="SMART" id="SM00382">
    <property type="entry name" value="AAA"/>
    <property type="match status" value="1"/>
</dbReference>
<dbReference type="Pfam" id="PF09336">
    <property type="entry name" value="Vps4_C"/>
    <property type="match status" value="1"/>
</dbReference>